<sequence length="215" mass="23858">MKPNVELLRESWLDAVGRGSDVTTNTQKDAHRVNLSSKPPNVYLFEILCMTIVLIILPCDGWPTISFVWCSEDIEFSSVMKLKAGEQRMVARRVTLLVIVASFMRGLPPTIMHLPCTFFHIVSGEALGSHSDPCGGIVIRILALGRITQFHSQYRQILLGQVIHAPPSPTHTYFYPPSPSAALHFRPMPAPTYATSSPDGSGKEYDPQWNIALDV</sequence>
<dbReference type="KEGG" id="mrr:Moror_5885"/>
<gene>
    <name evidence="1" type="ORF">Moror_5885</name>
</gene>
<dbReference type="EMBL" id="AWSO01001067">
    <property type="protein sequence ID" value="ESK85432.1"/>
    <property type="molecule type" value="Genomic_DNA"/>
</dbReference>
<dbReference type="AlphaFoldDB" id="V2WV14"/>
<proteinExistence type="predicted"/>
<organism evidence="1 2">
    <name type="scientific">Moniliophthora roreri (strain MCA 2997)</name>
    <name type="common">Cocoa frosty pod rot fungus</name>
    <name type="synonym">Crinipellis roreri</name>
    <dbReference type="NCBI Taxonomy" id="1381753"/>
    <lineage>
        <taxon>Eukaryota</taxon>
        <taxon>Fungi</taxon>
        <taxon>Dikarya</taxon>
        <taxon>Basidiomycota</taxon>
        <taxon>Agaricomycotina</taxon>
        <taxon>Agaricomycetes</taxon>
        <taxon>Agaricomycetidae</taxon>
        <taxon>Agaricales</taxon>
        <taxon>Marasmiineae</taxon>
        <taxon>Marasmiaceae</taxon>
        <taxon>Moniliophthora</taxon>
    </lineage>
</organism>
<keyword evidence="2" id="KW-1185">Reference proteome</keyword>
<dbReference type="HOGENOM" id="CLU_1283549_0_0_1"/>
<dbReference type="Proteomes" id="UP000017559">
    <property type="component" value="Unassembled WGS sequence"/>
</dbReference>
<accession>V2WV14</accession>
<protein>
    <submittedName>
        <fullName evidence="1">Uncharacterized protein</fullName>
    </submittedName>
</protein>
<comment type="caution">
    <text evidence="1">The sequence shown here is derived from an EMBL/GenBank/DDBJ whole genome shotgun (WGS) entry which is preliminary data.</text>
</comment>
<evidence type="ECO:0000313" key="2">
    <source>
        <dbReference type="Proteomes" id="UP000017559"/>
    </source>
</evidence>
<name>V2WV14_MONRO</name>
<evidence type="ECO:0000313" key="1">
    <source>
        <dbReference type="EMBL" id="ESK85432.1"/>
    </source>
</evidence>
<reference evidence="1 2" key="1">
    <citation type="journal article" date="2014" name="BMC Genomics">
        <title>Genome and secretome analysis of the hemibiotrophic fungal pathogen, Moniliophthora roreri, which causes frosty pod rot disease of cacao: mechanisms of the biotrophic and necrotrophic phases.</title>
        <authorList>
            <person name="Meinhardt L.W."/>
            <person name="Costa G.G.L."/>
            <person name="Thomazella D.P.T."/>
            <person name="Teixeira P.J.P.L."/>
            <person name="Carazzolle M.F."/>
            <person name="Schuster S.C."/>
            <person name="Carlson J.E."/>
            <person name="Guiltinan M.J."/>
            <person name="Mieczkowski P."/>
            <person name="Farmer A."/>
            <person name="Ramaraj T."/>
            <person name="Crozier J."/>
            <person name="Davis R.E."/>
            <person name="Shao J."/>
            <person name="Melnick R.L."/>
            <person name="Pereira G.A.G."/>
            <person name="Bailey B.A."/>
        </authorList>
    </citation>
    <scope>NUCLEOTIDE SEQUENCE [LARGE SCALE GENOMIC DNA]</scope>
    <source>
        <strain evidence="1 2">MCA 2997</strain>
    </source>
</reference>